<dbReference type="AlphaFoldDB" id="Q9RXU9"/>
<dbReference type="PaxDb" id="243230-DR_0207"/>
<gene>
    <name evidence="3" type="ordered locus">DR_0207</name>
</gene>
<dbReference type="Gene3D" id="1.10.150.320">
    <property type="entry name" value="Photosystem II 12 kDa extrinsic protein"/>
    <property type="match status" value="1"/>
</dbReference>
<dbReference type="HOGENOM" id="CLU_2104977_0_0_0"/>
<reference evidence="3 4" key="1">
    <citation type="journal article" date="1999" name="Science">
        <title>Genome sequence of the radioresistant bacterium Deinococcus radiodurans R1.</title>
        <authorList>
            <person name="White O."/>
            <person name="Eisen J.A."/>
            <person name="Heidelberg J.F."/>
            <person name="Hickey E.K."/>
            <person name="Peterson J.D."/>
            <person name="Dodson R.J."/>
            <person name="Haft D.H."/>
            <person name="Gwinn M.L."/>
            <person name="Nelson W.C."/>
            <person name="Richardson D.L."/>
            <person name="Moffat K.S."/>
            <person name="Qin H."/>
            <person name="Jiang L."/>
            <person name="Pamphile W."/>
            <person name="Crosby M."/>
            <person name="Shen M."/>
            <person name="Vamathevan J.J."/>
            <person name="Lam P."/>
            <person name="McDonald L."/>
            <person name="Utterback T."/>
            <person name="Zalewski C."/>
            <person name="Makarova K.S."/>
            <person name="Aravind L."/>
            <person name="Daly M.J."/>
            <person name="Minton K.W."/>
            <person name="Fleischmann R.D."/>
            <person name="Ketchum K.A."/>
            <person name="Nelson K.E."/>
            <person name="Salzberg S."/>
            <person name="Smith H.O."/>
            <person name="Venter J.C."/>
            <person name="Fraser C.M."/>
        </authorList>
    </citation>
    <scope>NUCLEOTIDE SEQUENCE [LARGE SCALE GENOMIC DNA]</scope>
    <source>
        <strain evidence="4">ATCC 13939 / DSM 20539 / JCM 16871 / LMG 4051 / NBRC 15346 / NCIMB 9279 / R1 / VKM B-1422</strain>
    </source>
</reference>
<dbReference type="InterPro" id="IPR051675">
    <property type="entry name" value="Endo/Exo/Phosphatase_dom_1"/>
</dbReference>
<evidence type="ECO:0000256" key="1">
    <source>
        <dbReference type="SAM" id="MobiDB-lite"/>
    </source>
</evidence>
<dbReference type="PIR" id="B75546">
    <property type="entry name" value="B75546"/>
</dbReference>
<keyword evidence="4" id="KW-1185">Reference proteome</keyword>
<dbReference type="PANTHER" id="PTHR21180">
    <property type="entry name" value="ENDONUCLEASE/EXONUCLEASE/PHOSPHATASE FAMILY DOMAIN-CONTAINING PROTEIN 1"/>
    <property type="match status" value="1"/>
</dbReference>
<name>Q9RXU9_DEIRA</name>
<dbReference type="SMR" id="Q9RXU9"/>
<dbReference type="GeneID" id="69516438"/>
<dbReference type="PATRIC" id="fig|243230.17.peg.372"/>
<dbReference type="SUPFAM" id="SSF81585">
    <property type="entry name" value="PsbU/PolX domain-like"/>
    <property type="match status" value="1"/>
</dbReference>
<evidence type="ECO:0000256" key="2">
    <source>
        <dbReference type="SAM" id="SignalP"/>
    </source>
</evidence>
<feature type="compositionally biased region" description="Low complexity" evidence="1">
    <location>
        <begin position="28"/>
        <end position="64"/>
    </location>
</feature>
<dbReference type="STRING" id="243230.DR_0207"/>
<feature type="signal peptide" evidence="2">
    <location>
        <begin position="1"/>
        <end position="20"/>
    </location>
</feature>
<organism evidence="3 4">
    <name type="scientific">Deinococcus radiodurans (strain ATCC 13939 / DSM 20539 / JCM 16871 / CCUG 27074 / LMG 4051 / NBRC 15346 / NCIMB 9279 / VKM B-1422 / R1)</name>
    <dbReference type="NCBI Taxonomy" id="243230"/>
    <lineage>
        <taxon>Bacteria</taxon>
        <taxon>Thermotogati</taxon>
        <taxon>Deinococcota</taxon>
        <taxon>Deinococci</taxon>
        <taxon>Deinococcales</taxon>
        <taxon>Deinococcaceae</taxon>
        <taxon>Deinococcus</taxon>
    </lineage>
</organism>
<dbReference type="EnsemblBacteria" id="AAF09801">
    <property type="protein sequence ID" value="AAF09801"/>
    <property type="gene ID" value="DR_0207"/>
</dbReference>
<evidence type="ECO:0000313" key="4">
    <source>
        <dbReference type="Proteomes" id="UP000002524"/>
    </source>
</evidence>
<dbReference type="GO" id="GO:0015627">
    <property type="term" value="C:type II protein secretion system complex"/>
    <property type="evidence" value="ECO:0000318"/>
    <property type="project" value="GO_Central"/>
</dbReference>
<dbReference type="Proteomes" id="UP000002524">
    <property type="component" value="Chromosome 1"/>
</dbReference>
<protein>
    <submittedName>
        <fullName evidence="3">Uncharacterized protein</fullName>
    </submittedName>
</protein>
<evidence type="ECO:0000313" key="3">
    <source>
        <dbReference type="EMBL" id="AAF09801.1"/>
    </source>
</evidence>
<keyword evidence="2" id="KW-0732">Signal</keyword>
<sequence>MTKTLLSALAALLLSTAAFAQTAPTPVHAAPTQTASSQTAPTTSTHTPKARTATPRTTAPLPTAPVNVNTATAAQLMTLPGVSNKIAAEIIKDRPYKNAAELVKKVKGIGKNNVKPMTPYLAF</sequence>
<dbReference type="KEGG" id="dra:DR_0207"/>
<dbReference type="eggNOG" id="COG1555">
    <property type="taxonomic scope" value="Bacteria"/>
</dbReference>
<dbReference type="RefSeq" id="WP_010886853.1">
    <property type="nucleotide sequence ID" value="NC_001263.1"/>
</dbReference>
<dbReference type="GO" id="GO:0015628">
    <property type="term" value="P:protein secretion by the type II secretion system"/>
    <property type="evidence" value="ECO:0000318"/>
    <property type="project" value="GO_Central"/>
</dbReference>
<dbReference type="InParanoid" id="Q9RXU9"/>
<feature type="region of interest" description="Disordered" evidence="1">
    <location>
        <begin position="26"/>
        <end position="64"/>
    </location>
</feature>
<proteinExistence type="predicted"/>
<feature type="chain" id="PRO_5009974331" evidence="2">
    <location>
        <begin position="21"/>
        <end position="123"/>
    </location>
</feature>
<dbReference type="Pfam" id="PF12836">
    <property type="entry name" value="HHH_3"/>
    <property type="match status" value="1"/>
</dbReference>
<dbReference type="EMBL" id="AE000513">
    <property type="protein sequence ID" value="AAF09801.1"/>
    <property type="molecule type" value="Genomic_DNA"/>
</dbReference>
<dbReference type="PANTHER" id="PTHR21180:SF32">
    <property type="entry name" value="ENDONUCLEASE_EXONUCLEASE_PHOSPHATASE FAMILY DOMAIN-CONTAINING PROTEIN 1"/>
    <property type="match status" value="1"/>
</dbReference>
<accession>Q9RXU9</accession>